<evidence type="ECO:0000256" key="3">
    <source>
        <dbReference type="ARBA" id="ARBA00022980"/>
    </source>
</evidence>
<name>A0AAW1U6Q3_9CUCU</name>
<dbReference type="GO" id="GO:0005763">
    <property type="term" value="C:mitochondrial small ribosomal subunit"/>
    <property type="evidence" value="ECO:0007669"/>
    <property type="project" value="InterPro"/>
</dbReference>
<keyword evidence="4" id="KW-0496">Mitochondrion</keyword>
<dbReference type="Gene3D" id="3.30.70.600">
    <property type="entry name" value="Ribosomal protein S10 domain"/>
    <property type="match status" value="1"/>
</dbReference>
<reference evidence="9 10" key="1">
    <citation type="submission" date="2023-03" db="EMBL/GenBank/DDBJ databases">
        <title>Genome insight into feeding habits of ladybird beetles.</title>
        <authorList>
            <person name="Li H.-S."/>
            <person name="Huang Y.-H."/>
            <person name="Pang H."/>
        </authorList>
    </citation>
    <scope>NUCLEOTIDE SEQUENCE [LARGE SCALE GENOMIC DNA]</scope>
    <source>
        <strain evidence="9">SYSU_2023b</strain>
        <tissue evidence="9">Whole body</tissue>
    </source>
</reference>
<protein>
    <recommendedName>
        <fullName evidence="6">Small ribosomal subunit protein uS10m</fullName>
    </recommendedName>
    <alternativeName>
        <fullName evidence="7">28S ribosomal protein S10, mitochondrial</fullName>
    </alternativeName>
</protein>
<accession>A0AAW1U6Q3</accession>
<comment type="similarity">
    <text evidence="2">Belongs to the universal ribosomal protein uS10 family.</text>
</comment>
<proteinExistence type="inferred from homology"/>
<evidence type="ECO:0000256" key="5">
    <source>
        <dbReference type="ARBA" id="ARBA00023274"/>
    </source>
</evidence>
<evidence type="ECO:0000256" key="4">
    <source>
        <dbReference type="ARBA" id="ARBA00023128"/>
    </source>
</evidence>
<keyword evidence="10" id="KW-1185">Reference proteome</keyword>
<dbReference type="SMART" id="SM01403">
    <property type="entry name" value="Ribosomal_S10"/>
    <property type="match status" value="1"/>
</dbReference>
<dbReference type="Proteomes" id="UP001431783">
    <property type="component" value="Unassembled WGS sequence"/>
</dbReference>
<evidence type="ECO:0000256" key="1">
    <source>
        <dbReference type="ARBA" id="ARBA00004173"/>
    </source>
</evidence>
<dbReference type="EMBL" id="JARQZJ010000034">
    <property type="protein sequence ID" value="KAK9875596.1"/>
    <property type="molecule type" value="Genomic_DNA"/>
</dbReference>
<comment type="caution">
    <text evidence="9">The sequence shown here is derived from an EMBL/GenBank/DDBJ whole genome shotgun (WGS) entry which is preliminary data.</text>
</comment>
<dbReference type="InterPro" id="IPR036838">
    <property type="entry name" value="Ribosomal_uS10_dom_sf"/>
</dbReference>
<feature type="domain" description="Small ribosomal subunit protein uS10" evidence="8">
    <location>
        <begin position="43"/>
        <end position="140"/>
    </location>
</feature>
<dbReference type="PANTHER" id="PTHR13334">
    <property type="entry name" value="MITOCHONDRIAL 28S RIBOSOMAL PROTEIN S10"/>
    <property type="match status" value="1"/>
</dbReference>
<organism evidence="9 10">
    <name type="scientific">Henosepilachna vigintioctopunctata</name>
    <dbReference type="NCBI Taxonomy" id="420089"/>
    <lineage>
        <taxon>Eukaryota</taxon>
        <taxon>Metazoa</taxon>
        <taxon>Ecdysozoa</taxon>
        <taxon>Arthropoda</taxon>
        <taxon>Hexapoda</taxon>
        <taxon>Insecta</taxon>
        <taxon>Pterygota</taxon>
        <taxon>Neoptera</taxon>
        <taxon>Endopterygota</taxon>
        <taxon>Coleoptera</taxon>
        <taxon>Polyphaga</taxon>
        <taxon>Cucujiformia</taxon>
        <taxon>Coccinelloidea</taxon>
        <taxon>Coccinellidae</taxon>
        <taxon>Epilachninae</taxon>
        <taxon>Epilachnini</taxon>
        <taxon>Henosepilachna</taxon>
    </lineage>
</organism>
<dbReference type="InterPro" id="IPR040055">
    <property type="entry name" value="Ribosomal_uS10m"/>
</dbReference>
<dbReference type="SUPFAM" id="SSF54999">
    <property type="entry name" value="Ribosomal protein S10"/>
    <property type="match status" value="1"/>
</dbReference>
<evidence type="ECO:0000313" key="10">
    <source>
        <dbReference type="Proteomes" id="UP001431783"/>
    </source>
</evidence>
<evidence type="ECO:0000259" key="8">
    <source>
        <dbReference type="SMART" id="SM01403"/>
    </source>
</evidence>
<evidence type="ECO:0000256" key="7">
    <source>
        <dbReference type="ARBA" id="ARBA00035544"/>
    </source>
</evidence>
<gene>
    <name evidence="9" type="ORF">WA026_009399</name>
</gene>
<sequence length="162" mass="18662">MLGFIRNSVSRNLLRSSLSTTVEPVKTLEPAPVELDKLYKTMQIELRGNDPAVLNSYVKFATTAGNHLDVNSKSWKLRKPNHERLTVLKAIHVQKKHRVQYEFRTYYSFISYMHLTESTALTLLEYIQRNLPEGVSMKATSIELQKLPVHLTREESEQSSES</sequence>
<evidence type="ECO:0000256" key="2">
    <source>
        <dbReference type="ARBA" id="ARBA00007102"/>
    </source>
</evidence>
<dbReference type="Pfam" id="PF00338">
    <property type="entry name" value="Ribosomal_S10"/>
    <property type="match status" value="1"/>
</dbReference>
<comment type="subcellular location">
    <subcellularLocation>
        <location evidence="1">Mitochondrion</location>
    </subcellularLocation>
</comment>
<keyword evidence="3" id="KW-0689">Ribosomal protein</keyword>
<keyword evidence="5" id="KW-0687">Ribonucleoprotein</keyword>
<dbReference type="PANTHER" id="PTHR13334:SF4">
    <property type="entry name" value="SMALL RIBOSOMAL SUBUNIT PROTEIN US10M"/>
    <property type="match status" value="1"/>
</dbReference>
<dbReference type="AlphaFoldDB" id="A0AAW1U6Q3"/>
<evidence type="ECO:0000256" key="6">
    <source>
        <dbReference type="ARBA" id="ARBA00035261"/>
    </source>
</evidence>
<dbReference type="InterPro" id="IPR027486">
    <property type="entry name" value="Ribosomal_uS10_dom"/>
</dbReference>
<evidence type="ECO:0000313" key="9">
    <source>
        <dbReference type="EMBL" id="KAK9875596.1"/>
    </source>
</evidence>